<evidence type="ECO:0000256" key="2">
    <source>
        <dbReference type="ARBA" id="ARBA00023242"/>
    </source>
</evidence>
<evidence type="ECO:0000313" key="6">
    <source>
        <dbReference type="RefSeq" id="XP_030372565.1"/>
    </source>
</evidence>
<dbReference type="AlphaFoldDB" id="A0A6J2TB26"/>
<reference evidence="6" key="1">
    <citation type="submission" date="2025-08" db="UniProtKB">
        <authorList>
            <consortium name="RefSeq"/>
        </authorList>
    </citation>
    <scope>IDENTIFICATION</scope>
    <source>
        <strain evidence="6">11010-0011.00</strain>
        <tissue evidence="6">Whole body</tissue>
    </source>
</reference>
<protein>
    <submittedName>
        <fullName evidence="6">DNA polymerase epsilon subunit 4</fullName>
    </submittedName>
</protein>
<dbReference type="PANTHER" id="PTHR10252:SF79">
    <property type="entry name" value="DNA POLYMERASE EPSILON SUBUNIT 4"/>
    <property type="match status" value="1"/>
</dbReference>
<evidence type="ECO:0000259" key="4">
    <source>
        <dbReference type="Pfam" id="PF00808"/>
    </source>
</evidence>
<dbReference type="GO" id="GO:0006261">
    <property type="term" value="P:DNA-templated DNA replication"/>
    <property type="evidence" value="ECO:0007669"/>
    <property type="project" value="TreeGrafter"/>
</dbReference>
<evidence type="ECO:0000256" key="1">
    <source>
        <dbReference type="ARBA" id="ARBA00004123"/>
    </source>
</evidence>
<dbReference type="InterPro" id="IPR009072">
    <property type="entry name" value="Histone-fold"/>
</dbReference>
<dbReference type="GO" id="GO:0008622">
    <property type="term" value="C:epsilon DNA polymerase complex"/>
    <property type="evidence" value="ECO:0007669"/>
    <property type="project" value="TreeGrafter"/>
</dbReference>
<dbReference type="Pfam" id="PF00808">
    <property type="entry name" value="CBFD_NFYB_HMF"/>
    <property type="match status" value="1"/>
</dbReference>
<feature type="domain" description="Transcription factor CBF/NF-Y/archaeal histone" evidence="4">
    <location>
        <begin position="88"/>
        <end position="151"/>
    </location>
</feature>
<keyword evidence="2" id="KW-0539">Nucleus</keyword>
<gene>
    <name evidence="6" type="primary">LOC115622681</name>
</gene>
<dbReference type="GeneID" id="115622681"/>
<dbReference type="GO" id="GO:0046982">
    <property type="term" value="F:protein heterodimerization activity"/>
    <property type="evidence" value="ECO:0007669"/>
    <property type="project" value="InterPro"/>
</dbReference>
<dbReference type="PANTHER" id="PTHR10252">
    <property type="entry name" value="HISTONE-LIKE TRANSCRIPTION FACTOR CCAAT-RELATED"/>
    <property type="match status" value="1"/>
</dbReference>
<dbReference type="Gene3D" id="1.10.20.10">
    <property type="entry name" value="Histone, subunit A"/>
    <property type="match status" value="1"/>
</dbReference>
<dbReference type="RefSeq" id="XP_030372565.1">
    <property type="nucleotide sequence ID" value="XM_030516705.1"/>
</dbReference>
<sequence>MYVPCVKLIKNWNRIAMASEDLFGHEYSEDPDSELQINKVVGSRGQAQIEEIAEEEEEHVQNGKTEATKEISTDSVKGTTEPETKLCKLPMSRIRNLMKLDPDLQVASHEAVFAVARSVELFIESLARESYTYTAQAKKKTVQKRDVELAIAAVDCLMFLDGAINF</sequence>
<feature type="region of interest" description="Disordered" evidence="3">
    <location>
        <begin position="56"/>
        <end position="82"/>
    </location>
</feature>
<dbReference type="CTD" id="56655"/>
<organism evidence="5 6">
    <name type="scientific">Drosophila lebanonensis</name>
    <name type="common">Fruit fly</name>
    <name type="synonym">Scaptodrosophila lebanonensis</name>
    <dbReference type="NCBI Taxonomy" id="7225"/>
    <lineage>
        <taxon>Eukaryota</taxon>
        <taxon>Metazoa</taxon>
        <taxon>Ecdysozoa</taxon>
        <taxon>Arthropoda</taxon>
        <taxon>Hexapoda</taxon>
        <taxon>Insecta</taxon>
        <taxon>Pterygota</taxon>
        <taxon>Neoptera</taxon>
        <taxon>Endopterygota</taxon>
        <taxon>Diptera</taxon>
        <taxon>Brachycera</taxon>
        <taxon>Muscomorpha</taxon>
        <taxon>Ephydroidea</taxon>
        <taxon>Drosophilidae</taxon>
        <taxon>Scaptodrosophila</taxon>
    </lineage>
</organism>
<dbReference type="CDD" id="cd22929">
    <property type="entry name" value="HFD_POLE4-like"/>
    <property type="match status" value="1"/>
</dbReference>
<evidence type="ECO:0000256" key="3">
    <source>
        <dbReference type="SAM" id="MobiDB-lite"/>
    </source>
</evidence>
<accession>A0A6J2TB26</accession>
<name>A0A6J2TB26_DROLE</name>
<dbReference type="OrthoDB" id="636685at2759"/>
<dbReference type="InterPro" id="IPR003958">
    <property type="entry name" value="CBFA_NFYB_domain"/>
</dbReference>
<dbReference type="Proteomes" id="UP000504634">
    <property type="component" value="Unplaced"/>
</dbReference>
<proteinExistence type="predicted"/>
<evidence type="ECO:0000313" key="5">
    <source>
        <dbReference type="Proteomes" id="UP000504634"/>
    </source>
</evidence>
<keyword evidence="5" id="KW-1185">Reference proteome</keyword>
<comment type="subcellular location">
    <subcellularLocation>
        <location evidence="1">Nucleus</location>
    </subcellularLocation>
</comment>
<dbReference type="SUPFAM" id="SSF47113">
    <property type="entry name" value="Histone-fold"/>
    <property type="match status" value="1"/>
</dbReference>
<dbReference type="InterPro" id="IPR050568">
    <property type="entry name" value="Transcr_DNA_Rep_Reg"/>
</dbReference>